<dbReference type="EMBL" id="JAZGSY010000360">
    <property type="protein sequence ID" value="KAL1836841.1"/>
    <property type="molecule type" value="Genomic_DNA"/>
</dbReference>
<keyword evidence="6" id="KW-0378">Hydrolase</keyword>
<feature type="compositionally biased region" description="Basic and acidic residues" evidence="8">
    <location>
        <begin position="56"/>
        <end position="72"/>
    </location>
</feature>
<dbReference type="EC" id="3.4.19.12" evidence="3"/>
<name>A0ABR3V554_HUMIN</name>
<evidence type="ECO:0000256" key="5">
    <source>
        <dbReference type="ARBA" id="ARBA00022786"/>
    </source>
</evidence>
<evidence type="ECO:0000256" key="3">
    <source>
        <dbReference type="ARBA" id="ARBA00012759"/>
    </source>
</evidence>
<dbReference type="InterPro" id="IPR028881">
    <property type="entry name" value="PAN2_UCH_dom"/>
</dbReference>
<gene>
    <name evidence="10" type="ORF">VTJ49DRAFT_4605</name>
</gene>
<dbReference type="PROSITE" id="PS50235">
    <property type="entry name" value="USP_3"/>
    <property type="match status" value="1"/>
</dbReference>
<evidence type="ECO:0000313" key="11">
    <source>
        <dbReference type="Proteomes" id="UP001583172"/>
    </source>
</evidence>
<keyword evidence="7" id="KW-0788">Thiol protease</keyword>
<feature type="compositionally biased region" description="Low complexity" evidence="8">
    <location>
        <begin position="823"/>
        <end position="834"/>
    </location>
</feature>
<comment type="caution">
    <text evidence="10">The sequence shown here is derived from an EMBL/GenBank/DDBJ whole genome shotgun (WGS) entry which is preliminary data.</text>
</comment>
<dbReference type="Proteomes" id="UP001583172">
    <property type="component" value="Unassembled WGS sequence"/>
</dbReference>
<feature type="region of interest" description="Disordered" evidence="8">
    <location>
        <begin position="657"/>
        <end position="891"/>
    </location>
</feature>
<evidence type="ECO:0000259" key="9">
    <source>
        <dbReference type="PROSITE" id="PS50235"/>
    </source>
</evidence>
<feature type="compositionally biased region" description="Low complexity" evidence="8">
    <location>
        <begin position="368"/>
        <end position="384"/>
    </location>
</feature>
<dbReference type="InterPro" id="IPR028889">
    <property type="entry name" value="USP"/>
</dbReference>
<feature type="compositionally biased region" description="Basic and acidic residues" evidence="8">
    <location>
        <begin position="801"/>
        <end position="817"/>
    </location>
</feature>
<sequence>MEMMKAASSLVPKKFRSVRDKNGHRRNRSSESGGKVRPLTVDSWLSIFRPDSAKQAQKEKEEEEKEAAKVRTAETARDVAFDTNADADADPPQVDLIVKRLEELNYNAISRELIRVALRSHFAAGDTDKAVELLQLQQQAFSGIIQPYDPNVKMLGAENRGNVTCYLDSLLFAMFAHMTAFESMLKNDLETEPQRKLAALLRLWVNMLRSGKLIHTDMTELIQQALAECGWKEAAYLEQQDTSEAFAFIADVLQLPLLALQMDLFHQGKGDVDDHKVVHERCLNLPVPPDTDGKGIKLEDCMEAYFNNRVDVLRDSLDDKTPIDRPPLSPKSTIRIVHEEDDVAESPRGSDDNPTHIHRRWTTHGVISHSPTTSSHSDSPLSGSRTRSTSIIQRIVVNDKQTGEASADAETRSLIERVKRTGSSVVKAVTIPAWQFYRLIPWNATSNSAPKSDVELAQHFDQRPVVAICLKRYTMTDKGVPVRQNTFIDIPDSLRLPHFMVVDEENDQDPNGLSQGYKLVLQSVICHRGDSIHSGHYVAYARVAPKLLTDNRRHDRDPPPDYEEPTWVKFDDLVVDKRVEPVDDIQECLRRREEMPYVLIYQIVPMVDVTTTSTDGSLTEPPCYAESTANIPGTPSIEAVSDAGQLSKSPSGYFGSAATLTTNGGPQIRLSSDVERPPRSSFGDEPSYVGTHADSSRRTSIVFSEPPNHHAPSTAPSSEALSPAVSPQEESTGARLSRAAAMFKGSSSKSRPTSQVGENRISLTISRFGFGRQSKDSGSNNGGGANSEVSANETGASTEVGDEHSHHNGAGKENDKDHHHHSISGNSSSGSNNSGHHHHKKEKEKDKDKSRGRSKTRNDKEDKKDKAAKGKGKGRDVGKNGGVPDRECLVM</sequence>
<evidence type="ECO:0000256" key="1">
    <source>
        <dbReference type="ARBA" id="ARBA00000707"/>
    </source>
</evidence>
<protein>
    <recommendedName>
        <fullName evidence="3">ubiquitinyl hydrolase 1</fullName>
        <ecNumber evidence="3">3.4.19.12</ecNumber>
    </recommendedName>
</protein>
<comment type="similarity">
    <text evidence="2">Belongs to the peptidase C19 family.</text>
</comment>
<evidence type="ECO:0000256" key="8">
    <source>
        <dbReference type="SAM" id="MobiDB-lite"/>
    </source>
</evidence>
<dbReference type="Pfam" id="PF13423">
    <property type="entry name" value="UCH_1"/>
    <property type="match status" value="1"/>
</dbReference>
<feature type="region of interest" description="Disordered" evidence="8">
    <location>
        <begin position="52"/>
        <end position="72"/>
    </location>
</feature>
<dbReference type="Gene3D" id="3.90.70.10">
    <property type="entry name" value="Cysteine proteinases"/>
    <property type="match status" value="2"/>
</dbReference>
<dbReference type="PANTHER" id="PTHR24006:SF722">
    <property type="entry name" value="UBIQUITIN CARBOXYL-TERMINAL HYDROLASE 48"/>
    <property type="match status" value="1"/>
</dbReference>
<keyword evidence="5" id="KW-0833">Ubl conjugation pathway</keyword>
<feature type="region of interest" description="Disordered" evidence="8">
    <location>
        <begin position="317"/>
        <end position="387"/>
    </location>
</feature>
<evidence type="ECO:0000256" key="7">
    <source>
        <dbReference type="ARBA" id="ARBA00022807"/>
    </source>
</evidence>
<dbReference type="InterPro" id="IPR038765">
    <property type="entry name" value="Papain-like_cys_pep_sf"/>
</dbReference>
<reference evidence="10 11" key="1">
    <citation type="journal article" date="2024" name="Commun. Biol.">
        <title>Comparative genomic analysis of thermophilic fungi reveals convergent evolutionary adaptations and gene losses.</title>
        <authorList>
            <person name="Steindorff A.S."/>
            <person name="Aguilar-Pontes M.V."/>
            <person name="Robinson A.J."/>
            <person name="Andreopoulos B."/>
            <person name="LaButti K."/>
            <person name="Kuo A."/>
            <person name="Mondo S."/>
            <person name="Riley R."/>
            <person name="Otillar R."/>
            <person name="Haridas S."/>
            <person name="Lipzen A."/>
            <person name="Grimwood J."/>
            <person name="Schmutz J."/>
            <person name="Clum A."/>
            <person name="Reid I.D."/>
            <person name="Moisan M.C."/>
            <person name="Butler G."/>
            <person name="Nguyen T.T.M."/>
            <person name="Dewar K."/>
            <person name="Conant G."/>
            <person name="Drula E."/>
            <person name="Henrissat B."/>
            <person name="Hansel C."/>
            <person name="Singer S."/>
            <person name="Hutchinson M.I."/>
            <person name="de Vries R.P."/>
            <person name="Natvig D.O."/>
            <person name="Powell A.J."/>
            <person name="Tsang A."/>
            <person name="Grigoriev I.V."/>
        </authorList>
    </citation>
    <scope>NUCLEOTIDE SEQUENCE [LARGE SCALE GENOMIC DNA]</scope>
    <source>
        <strain evidence="10 11">CBS 620.91</strain>
    </source>
</reference>
<keyword evidence="4" id="KW-0645">Protease</keyword>
<dbReference type="SUPFAM" id="SSF54001">
    <property type="entry name" value="Cysteine proteinases"/>
    <property type="match status" value="1"/>
</dbReference>
<evidence type="ECO:0000313" key="10">
    <source>
        <dbReference type="EMBL" id="KAL1836841.1"/>
    </source>
</evidence>
<evidence type="ECO:0000256" key="6">
    <source>
        <dbReference type="ARBA" id="ARBA00022801"/>
    </source>
</evidence>
<dbReference type="PANTHER" id="PTHR24006">
    <property type="entry name" value="UBIQUITIN CARBOXYL-TERMINAL HYDROLASE"/>
    <property type="match status" value="1"/>
</dbReference>
<dbReference type="CDD" id="cd02670">
    <property type="entry name" value="Peptidase_C19N"/>
    <property type="match status" value="1"/>
</dbReference>
<feature type="compositionally biased region" description="Polar residues" evidence="8">
    <location>
        <begin position="745"/>
        <end position="765"/>
    </location>
</feature>
<dbReference type="InterPro" id="IPR050164">
    <property type="entry name" value="Peptidase_C19"/>
</dbReference>
<organism evidence="10 11">
    <name type="scientific">Humicola insolens</name>
    <name type="common">Soft-rot fungus</name>
    <dbReference type="NCBI Taxonomy" id="85995"/>
    <lineage>
        <taxon>Eukaryota</taxon>
        <taxon>Fungi</taxon>
        <taxon>Dikarya</taxon>
        <taxon>Ascomycota</taxon>
        <taxon>Pezizomycotina</taxon>
        <taxon>Sordariomycetes</taxon>
        <taxon>Sordariomycetidae</taxon>
        <taxon>Sordariales</taxon>
        <taxon>Chaetomiaceae</taxon>
        <taxon>Mycothermus</taxon>
    </lineage>
</organism>
<evidence type="ECO:0000256" key="2">
    <source>
        <dbReference type="ARBA" id="ARBA00009085"/>
    </source>
</evidence>
<feature type="region of interest" description="Disordered" evidence="8">
    <location>
        <begin position="1"/>
        <end position="38"/>
    </location>
</feature>
<feature type="domain" description="USP" evidence="9">
    <location>
        <begin position="155"/>
        <end position="604"/>
    </location>
</feature>
<accession>A0ABR3V554</accession>
<keyword evidence="11" id="KW-1185">Reference proteome</keyword>
<proteinExistence type="inferred from homology"/>
<comment type="catalytic activity">
    <reaction evidence="1">
        <text>Thiol-dependent hydrolysis of ester, thioester, amide, peptide and isopeptide bonds formed by the C-terminal Gly of ubiquitin (a 76-residue protein attached to proteins as an intracellular targeting signal).</text>
        <dbReference type="EC" id="3.4.19.12"/>
    </reaction>
</comment>
<evidence type="ECO:0000256" key="4">
    <source>
        <dbReference type="ARBA" id="ARBA00022670"/>
    </source>
</evidence>
<feature type="compositionally biased region" description="Basic and acidic residues" evidence="8">
    <location>
        <begin position="843"/>
        <end position="891"/>
    </location>
</feature>